<dbReference type="InterPro" id="IPR050534">
    <property type="entry name" value="Coronavir_polyprotein_1ab"/>
</dbReference>
<sequence>MTEFAKVSGYIAEAEKLWATNQELVQSRQFYCLWEDACRPEPFVVPAAGLRLGRRQVLAPGAATGERVAHFTWHDDEHCAALVVEDDDETQLVLLRFVDGALQVTAQKPERHGDDDRSYGERVEVMSDVVAQVREQYPGVDLKHVQNAMILDALQSLRGRYPEDIIRSLEKSSARTRLALVGKVLADMAADESSPQLTFNLGVPATAEAAMATHAGPGAADVSIPPAEIPAGTTWAVGRRLVLLVETAKKLLAAEERFVMDFAGAENLSPAPAAGVCVLKLPVRSDATLPLREGSRLVVFPFGQPKAPVADFVVDILDSDELIGTLSWTDPSQTRPLDGQLCAGLRKSPQAFVTRSLQELQRLLAASEIPEQAVLRGVLGLSSVPYLFRPGPQLGTLDSWQSRAVGACLDPLHSVVLIQGPPGTGKTCVVEKMLRELCRQPQRVLITAPSNAALDNLCRRLLDMPLLRHGSSREAVQDDVADQCWHGDEAVQAAFAARNAATGCALHAGTPIGLLRSPSLAEEISRNGLFDVIVFDEAGMGGAAETLLCLCMARRALFFGDPQQLPPFPLPREIWSEFATAGRALTRDERAFIGGSFLGWLQEFRHFPTLLLRNSYRCQNPRLMRFASHLFYNAQVQAAPTAEYYQLGYKERLLRYPASTLRFVSTSQLPVARRREQVVTAGQPGIENRLEAEICAALVREYSGCYPLNEITVITPYRRQLRLLRKMLSAPPAGIAAAEWEQFVHQRISTVDSFQGGESDVVIISYVRSGGRSVGFVDDPNRVNVTHTRSRREMIVVGDAEFLAKKSRGRIFVRMLRAITRDGVVEELDEAALAALLGDSDDDGEKAAPAKAAAPAAPAASGGRQLTFGF</sequence>
<dbReference type="InterPro" id="IPR047187">
    <property type="entry name" value="SF1_C_Upf1"/>
</dbReference>
<evidence type="ECO:0000259" key="7">
    <source>
        <dbReference type="Pfam" id="PF13086"/>
    </source>
</evidence>
<evidence type="ECO:0000256" key="2">
    <source>
        <dbReference type="ARBA" id="ARBA00022741"/>
    </source>
</evidence>
<evidence type="ECO:0000256" key="4">
    <source>
        <dbReference type="ARBA" id="ARBA00022806"/>
    </source>
</evidence>
<dbReference type="GO" id="GO:0005524">
    <property type="term" value="F:ATP binding"/>
    <property type="evidence" value="ECO:0007669"/>
    <property type="project" value="UniProtKB-KW"/>
</dbReference>
<proteinExistence type="inferred from homology"/>
<comment type="similarity">
    <text evidence="1">Belongs to the DNA2/NAM7 helicase family.</text>
</comment>
<accession>A0AAE3VEC7</accession>
<keyword evidence="3" id="KW-0378">Hydrolase</keyword>
<dbReference type="PANTHER" id="PTHR43788:SF8">
    <property type="entry name" value="DNA-BINDING PROTEIN SMUBP-2"/>
    <property type="match status" value="1"/>
</dbReference>
<keyword evidence="5" id="KW-0067">ATP-binding</keyword>
<protein>
    <submittedName>
        <fullName evidence="9">Uncharacterized protein</fullName>
    </submittedName>
</protein>
<dbReference type="GO" id="GO:0043139">
    <property type="term" value="F:5'-3' DNA helicase activity"/>
    <property type="evidence" value="ECO:0007669"/>
    <property type="project" value="TreeGrafter"/>
</dbReference>
<dbReference type="GO" id="GO:0016787">
    <property type="term" value="F:hydrolase activity"/>
    <property type="evidence" value="ECO:0007669"/>
    <property type="project" value="UniProtKB-KW"/>
</dbReference>
<reference evidence="9" key="1">
    <citation type="submission" date="2023-07" db="EMBL/GenBank/DDBJ databases">
        <title>Genomic Encyclopedia of Type Strains, Phase IV (KMG-IV): sequencing the most valuable type-strain genomes for metagenomic binning, comparative biology and taxonomic classification.</title>
        <authorList>
            <person name="Goeker M."/>
        </authorList>
    </citation>
    <scope>NUCLEOTIDE SEQUENCE</scope>
    <source>
        <strain evidence="9">DSM 24202</strain>
    </source>
</reference>
<dbReference type="SUPFAM" id="SSF52540">
    <property type="entry name" value="P-loop containing nucleoside triphosphate hydrolases"/>
    <property type="match status" value="1"/>
</dbReference>
<evidence type="ECO:0000256" key="1">
    <source>
        <dbReference type="ARBA" id="ARBA00007913"/>
    </source>
</evidence>
<dbReference type="CDD" id="cd18808">
    <property type="entry name" value="SF1_C_Upf1"/>
    <property type="match status" value="1"/>
</dbReference>
<dbReference type="Gene3D" id="3.40.50.300">
    <property type="entry name" value="P-loop containing nucleotide triphosphate hydrolases"/>
    <property type="match status" value="2"/>
</dbReference>
<evidence type="ECO:0000256" key="3">
    <source>
        <dbReference type="ARBA" id="ARBA00022801"/>
    </source>
</evidence>
<feature type="compositionally biased region" description="Low complexity" evidence="6">
    <location>
        <begin position="847"/>
        <end position="860"/>
    </location>
</feature>
<dbReference type="PANTHER" id="PTHR43788">
    <property type="entry name" value="DNA2/NAM7 HELICASE FAMILY MEMBER"/>
    <property type="match status" value="1"/>
</dbReference>
<dbReference type="InterPro" id="IPR027417">
    <property type="entry name" value="P-loop_NTPase"/>
</dbReference>
<dbReference type="AlphaFoldDB" id="A0AAE3VEC7"/>
<dbReference type="InterPro" id="IPR041677">
    <property type="entry name" value="DNA2/NAM7_AAA_11"/>
</dbReference>
<keyword evidence="4" id="KW-0347">Helicase</keyword>
<evidence type="ECO:0000256" key="5">
    <source>
        <dbReference type="ARBA" id="ARBA00022840"/>
    </source>
</evidence>
<name>A0AAE3VEC7_9BACT</name>
<feature type="region of interest" description="Disordered" evidence="6">
    <location>
        <begin position="841"/>
        <end position="870"/>
    </location>
</feature>
<gene>
    <name evidence="9" type="ORF">J3R75_001042</name>
</gene>
<dbReference type="Pfam" id="PF13087">
    <property type="entry name" value="AAA_12"/>
    <property type="match status" value="1"/>
</dbReference>
<feature type="domain" description="DNA2/NAM7 helicase helicase" evidence="7">
    <location>
        <begin position="397"/>
        <end position="477"/>
    </location>
</feature>
<comment type="caution">
    <text evidence="9">The sequence shown here is derived from an EMBL/GenBank/DDBJ whole genome shotgun (WGS) entry which is preliminary data.</text>
</comment>
<evidence type="ECO:0000313" key="9">
    <source>
        <dbReference type="EMBL" id="MDQ0288935.1"/>
    </source>
</evidence>
<feature type="domain" description="DNA2/NAM7 helicase-like C-terminal" evidence="8">
    <location>
        <begin position="607"/>
        <end position="800"/>
    </location>
</feature>
<evidence type="ECO:0000313" key="10">
    <source>
        <dbReference type="Proteomes" id="UP001238163"/>
    </source>
</evidence>
<dbReference type="Proteomes" id="UP001238163">
    <property type="component" value="Unassembled WGS sequence"/>
</dbReference>
<organism evidence="9 10">
    <name type="scientific">Oligosphaera ethanolica</name>
    <dbReference type="NCBI Taxonomy" id="760260"/>
    <lineage>
        <taxon>Bacteria</taxon>
        <taxon>Pseudomonadati</taxon>
        <taxon>Lentisphaerota</taxon>
        <taxon>Oligosphaeria</taxon>
        <taxon>Oligosphaerales</taxon>
        <taxon>Oligosphaeraceae</taxon>
        <taxon>Oligosphaera</taxon>
    </lineage>
</organism>
<dbReference type="RefSeq" id="WP_307260275.1">
    <property type="nucleotide sequence ID" value="NZ_JAUSVL010000001.1"/>
</dbReference>
<dbReference type="EMBL" id="JAUSVL010000001">
    <property type="protein sequence ID" value="MDQ0288935.1"/>
    <property type="molecule type" value="Genomic_DNA"/>
</dbReference>
<evidence type="ECO:0000256" key="6">
    <source>
        <dbReference type="SAM" id="MobiDB-lite"/>
    </source>
</evidence>
<keyword evidence="2" id="KW-0547">Nucleotide-binding</keyword>
<dbReference type="InterPro" id="IPR041679">
    <property type="entry name" value="DNA2/NAM7-like_C"/>
</dbReference>
<evidence type="ECO:0000259" key="8">
    <source>
        <dbReference type="Pfam" id="PF13087"/>
    </source>
</evidence>
<keyword evidence="10" id="KW-1185">Reference proteome</keyword>
<dbReference type="Pfam" id="PF13086">
    <property type="entry name" value="AAA_11"/>
    <property type="match status" value="1"/>
</dbReference>